<reference evidence="6" key="1">
    <citation type="journal article" date="2019" name="Int. J. Syst. Evol. Microbiol.">
        <title>The Global Catalogue of Microorganisms (GCM) 10K type strain sequencing project: providing services to taxonomists for standard genome sequencing and annotation.</title>
        <authorList>
            <consortium name="The Broad Institute Genomics Platform"/>
            <consortium name="The Broad Institute Genome Sequencing Center for Infectious Disease"/>
            <person name="Wu L."/>
            <person name="Ma J."/>
        </authorList>
    </citation>
    <scope>NUCLEOTIDE SEQUENCE [LARGE SCALE GENOMIC DNA]</scope>
    <source>
        <strain evidence="6">KCTC 42984</strain>
    </source>
</reference>
<keyword evidence="2" id="KW-0238">DNA-binding</keyword>
<dbReference type="RefSeq" id="WP_379508019.1">
    <property type="nucleotide sequence ID" value="NZ_JBHRTQ010000001.1"/>
</dbReference>
<dbReference type="PROSITE" id="PS50995">
    <property type="entry name" value="HTH_MARR_2"/>
    <property type="match status" value="1"/>
</dbReference>
<dbReference type="PANTHER" id="PTHR42756:SF1">
    <property type="entry name" value="TRANSCRIPTIONAL REPRESSOR OF EMRAB OPERON"/>
    <property type="match status" value="1"/>
</dbReference>
<keyword evidence="1" id="KW-0805">Transcription regulation</keyword>
<dbReference type="Proteomes" id="UP001595604">
    <property type="component" value="Unassembled WGS sequence"/>
</dbReference>
<proteinExistence type="predicted"/>
<comment type="caution">
    <text evidence="5">The sequence shown here is derived from an EMBL/GenBank/DDBJ whole genome shotgun (WGS) entry which is preliminary data.</text>
</comment>
<dbReference type="InterPro" id="IPR036390">
    <property type="entry name" value="WH_DNA-bd_sf"/>
</dbReference>
<dbReference type="PANTHER" id="PTHR42756">
    <property type="entry name" value="TRANSCRIPTIONAL REGULATOR, MARR"/>
    <property type="match status" value="1"/>
</dbReference>
<dbReference type="SUPFAM" id="SSF46785">
    <property type="entry name" value="Winged helix' DNA-binding domain"/>
    <property type="match status" value="1"/>
</dbReference>
<dbReference type="InterPro" id="IPR000835">
    <property type="entry name" value="HTH_MarR-typ"/>
</dbReference>
<dbReference type="InterPro" id="IPR036388">
    <property type="entry name" value="WH-like_DNA-bd_sf"/>
</dbReference>
<keyword evidence="6" id="KW-1185">Reference proteome</keyword>
<dbReference type="Pfam" id="PF12802">
    <property type="entry name" value="MarR_2"/>
    <property type="match status" value="1"/>
</dbReference>
<dbReference type="Gene3D" id="1.10.10.10">
    <property type="entry name" value="Winged helix-like DNA-binding domain superfamily/Winged helix DNA-binding domain"/>
    <property type="match status" value="1"/>
</dbReference>
<protein>
    <submittedName>
        <fullName evidence="5">MarR family winged helix-turn-helix transcriptional regulator</fullName>
    </submittedName>
</protein>
<evidence type="ECO:0000256" key="1">
    <source>
        <dbReference type="ARBA" id="ARBA00023015"/>
    </source>
</evidence>
<accession>A0ABV7IL04</accession>
<dbReference type="SMART" id="SM00347">
    <property type="entry name" value="HTH_MARR"/>
    <property type="match status" value="1"/>
</dbReference>
<dbReference type="PRINTS" id="PR00598">
    <property type="entry name" value="HTHMARR"/>
</dbReference>
<sequence>MDESTPRISFHLSWAARLFRTRFDARARSLGLTRSQWTMIASISRNEGSTQSELASQLEINSVTAGRIIDRLEASGWVERRPNPMDRRAYRIYLKDEAAPILDNLSEVALDEEATALAGIDPAQQAELLRMLEQMVRNLNGADLIAAKEPAEAAEAD</sequence>
<evidence type="ECO:0000313" key="6">
    <source>
        <dbReference type="Proteomes" id="UP001595604"/>
    </source>
</evidence>
<evidence type="ECO:0000256" key="2">
    <source>
        <dbReference type="ARBA" id="ARBA00023125"/>
    </source>
</evidence>
<dbReference type="EMBL" id="JBHRTQ010000001">
    <property type="protein sequence ID" value="MFC3172622.1"/>
    <property type="molecule type" value="Genomic_DNA"/>
</dbReference>
<keyword evidence="3" id="KW-0804">Transcription</keyword>
<organism evidence="5 6">
    <name type="scientific">Novosphingobium bradum</name>
    <dbReference type="NCBI Taxonomy" id="1737444"/>
    <lineage>
        <taxon>Bacteria</taxon>
        <taxon>Pseudomonadati</taxon>
        <taxon>Pseudomonadota</taxon>
        <taxon>Alphaproteobacteria</taxon>
        <taxon>Sphingomonadales</taxon>
        <taxon>Sphingomonadaceae</taxon>
        <taxon>Novosphingobium</taxon>
    </lineage>
</organism>
<name>A0ABV7IL04_9SPHN</name>
<evidence type="ECO:0000313" key="5">
    <source>
        <dbReference type="EMBL" id="MFC3172622.1"/>
    </source>
</evidence>
<evidence type="ECO:0000259" key="4">
    <source>
        <dbReference type="PROSITE" id="PS50995"/>
    </source>
</evidence>
<feature type="domain" description="HTH marR-type" evidence="4">
    <location>
        <begin position="5"/>
        <end position="137"/>
    </location>
</feature>
<evidence type="ECO:0000256" key="3">
    <source>
        <dbReference type="ARBA" id="ARBA00023163"/>
    </source>
</evidence>
<gene>
    <name evidence="5" type="ORF">ACFOD9_00005</name>
</gene>